<accession>Q5UUY1</accession>
<evidence type="ECO:0000313" key="3">
    <source>
        <dbReference type="Proteomes" id="UP000052099"/>
    </source>
</evidence>
<sequence length="162" mass="18014">MMETRLCFLPSLLVPLSTSAGTQSQTDPHPLPPETYPSHPLDPSPVEGPPPTHPSPIPRSPYPQDQHPSLAFGAYHPPIPGEPHRRGYPQRRLRRIRATRPRESATRGSWADHANIRTPTPEEALQDALAIILGHWEGDLDLLVTSVRRAVLWYLASVGRTL</sequence>
<feature type="region of interest" description="Disordered" evidence="1">
    <location>
        <begin position="18"/>
        <end position="88"/>
    </location>
</feature>
<reference evidence="2 3" key="1">
    <citation type="journal article" date="2004" name="J. Virol.">
        <title>Characterization of a novel close-to-root papillomavirus from a Florida manatee by using multiply primed rolling-circle amplification: Trichechus manatus latirostris papillomavirus type 1.</title>
        <authorList>
            <person name="Rector A."/>
            <person name="Bossart G.D."/>
            <person name="Ghim S.-J."/>
            <person name="Sundberg J.P."/>
            <person name="Jenson A.B."/>
            <person name="Van Ranst M."/>
        </authorList>
    </citation>
    <scope>NUCLEOTIDE SEQUENCE [LARGE SCALE GENOMIC DNA]</scope>
</reference>
<dbReference type="EMBL" id="AY609301">
    <property type="protein sequence ID" value="AAU11450.1"/>
    <property type="molecule type" value="Genomic_DNA"/>
</dbReference>
<proteinExistence type="predicted"/>
<feature type="compositionally biased region" description="Pro residues" evidence="1">
    <location>
        <begin position="29"/>
        <end position="61"/>
    </location>
</feature>
<feature type="compositionally biased region" description="Polar residues" evidence="1">
    <location>
        <begin position="18"/>
        <end position="27"/>
    </location>
</feature>
<evidence type="ECO:0000313" key="2">
    <source>
        <dbReference type="EMBL" id="AAU11450.1"/>
    </source>
</evidence>
<organism evidence="2 3">
    <name type="scientific">Trichechus manatus papillomavirus 1</name>
    <dbReference type="NCBI Taxonomy" id="291589"/>
    <lineage>
        <taxon>Viruses</taxon>
        <taxon>Monodnaviria</taxon>
        <taxon>Shotokuvirae</taxon>
        <taxon>Cossaviricota</taxon>
        <taxon>Papovaviricetes</taxon>
        <taxon>Zurhausenvirales</taxon>
        <taxon>Papillomaviridae</taxon>
        <taxon>Firstpapillomavirinae</taxon>
        <taxon>Rhopapillomavirus</taxon>
        <taxon>Rhopapillomavirus 1</taxon>
    </lineage>
</organism>
<dbReference type="Proteomes" id="UP000052099">
    <property type="component" value="Segment"/>
</dbReference>
<keyword evidence="3" id="KW-1185">Reference proteome</keyword>
<dbReference type="RefSeq" id="YP_164625.1">
    <property type="nucleotide sequence ID" value="NC_006563.1"/>
</dbReference>
<name>Q5UUY1_9PAPI</name>
<protein>
    <submittedName>
        <fullName evidence="2">E4</fullName>
    </submittedName>
</protein>
<evidence type="ECO:0000256" key="1">
    <source>
        <dbReference type="SAM" id="MobiDB-lite"/>
    </source>
</evidence>
<dbReference type="KEGG" id="vg:3197254"/>
<gene>
    <name evidence="2" type="primary">E4</name>
</gene>
<dbReference type="GeneID" id="3197254"/>